<dbReference type="EC" id="2.7.6.3" evidence="3"/>
<evidence type="ECO:0000313" key="14">
    <source>
        <dbReference type="EMBL" id="KIC73478.1"/>
    </source>
</evidence>
<evidence type="ECO:0000256" key="12">
    <source>
        <dbReference type="ARBA" id="ARBA00033413"/>
    </source>
</evidence>
<dbReference type="CDD" id="cd00483">
    <property type="entry name" value="HPPK"/>
    <property type="match status" value="1"/>
</dbReference>
<dbReference type="Gene3D" id="3.30.70.560">
    <property type="entry name" value="7,8-Dihydro-6-hydroxymethylpterin-pyrophosphokinase HPPK"/>
    <property type="match status" value="1"/>
</dbReference>
<dbReference type="EMBL" id="JSAN01000029">
    <property type="protein sequence ID" value="KIC73478.1"/>
    <property type="molecule type" value="Genomic_DNA"/>
</dbReference>
<dbReference type="GO" id="GO:0046656">
    <property type="term" value="P:folic acid biosynthetic process"/>
    <property type="evidence" value="ECO:0007669"/>
    <property type="project" value="UniProtKB-KW"/>
</dbReference>
<evidence type="ECO:0000256" key="9">
    <source>
        <dbReference type="ARBA" id="ARBA00022909"/>
    </source>
</evidence>
<dbReference type="PANTHER" id="PTHR43071:SF1">
    <property type="entry name" value="2-AMINO-4-HYDROXY-6-HYDROXYMETHYLDIHYDROPTERIDINE PYROPHOSPHOKINASE"/>
    <property type="match status" value="1"/>
</dbReference>
<dbReference type="GO" id="GO:0003848">
    <property type="term" value="F:2-amino-4-hydroxy-6-hydroxymethyldihydropteridine diphosphokinase activity"/>
    <property type="evidence" value="ECO:0007669"/>
    <property type="project" value="UniProtKB-EC"/>
</dbReference>
<feature type="domain" description="7,8-dihydro-6-hydroxymethylpterin-pyrophosphokinase" evidence="13">
    <location>
        <begin position="88"/>
        <end position="99"/>
    </location>
</feature>
<evidence type="ECO:0000256" key="7">
    <source>
        <dbReference type="ARBA" id="ARBA00022777"/>
    </source>
</evidence>
<keyword evidence="8" id="KW-0067">ATP-binding</keyword>
<keyword evidence="7 14" id="KW-0418">Kinase</keyword>
<evidence type="ECO:0000313" key="15">
    <source>
        <dbReference type="Proteomes" id="UP000031465"/>
    </source>
</evidence>
<evidence type="ECO:0000256" key="10">
    <source>
        <dbReference type="ARBA" id="ARBA00029409"/>
    </source>
</evidence>
<evidence type="ECO:0000256" key="1">
    <source>
        <dbReference type="ARBA" id="ARBA00005051"/>
    </source>
</evidence>
<dbReference type="NCBIfam" id="TIGR01498">
    <property type="entry name" value="folK"/>
    <property type="match status" value="1"/>
</dbReference>
<dbReference type="GO" id="GO:0046654">
    <property type="term" value="P:tetrahydrofolate biosynthetic process"/>
    <property type="evidence" value="ECO:0007669"/>
    <property type="project" value="UniProtKB-UniPathway"/>
</dbReference>
<dbReference type="PANTHER" id="PTHR43071">
    <property type="entry name" value="2-AMINO-4-HYDROXY-6-HYDROXYMETHYLDIHYDROPTERIDINE PYROPHOSPHOKINASE"/>
    <property type="match status" value="1"/>
</dbReference>
<comment type="similarity">
    <text evidence="2">Belongs to the HPPK family.</text>
</comment>
<keyword evidence="6" id="KW-0547">Nucleotide-binding</keyword>
<organism evidence="14 15">
    <name type="scientific">Candidatus Protochlamydia amoebophila</name>
    <dbReference type="NCBI Taxonomy" id="362787"/>
    <lineage>
        <taxon>Bacteria</taxon>
        <taxon>Pseudomonadati</taxon>
        <taxon>Chlamydiota</taxon>
        <taxon>Chlamydiia</taxon>
        <taxon>Parachlamydiales</taxon>
        <taxon>Parachlamydiaceae</taxon>
        <taxon>Candidatus Protochlamydia</taxon>
    </lineage>
</organism>
<reference evidence="14 15" key="1">
    <citation type="journal article" date="2014" name="Mol. Biol. Evol.">
        <title>Massive expansion of Ubiquitination-related gene families within the Chlamydiae.</title>
        <authorList>
            <person name="Domman D."/>
            <person name="Collingro A."/>
            <person name="Lagkouvardos I."/>
            <person name="Gehre L."/>
            <person name="Weinmaier T."/>
            <person name="Rattei T."/>
            <person name="Subtil A."/>
            <person name="Horn M."/>
        </authorList>
    </citation>
    <scope>NUCLEOTIDE SEQUENCE [LARGE SCALE GENOMIC DNA]</scope>
    <source>
        <strain evidence="14 15">EI2</strain>
    </source>
</reference>
<accession>A0A0C1HFK8</accession>
<sequence>MLQIVYLGIGGNQEETLKAIEKALNELALFSEEALEISKLYKTSPVGDENQNNFTNLVCRLHTSFDPKLLLKKIELLEKKLGKTPKPKWASRLIDIDILFYGNIIYSDEALQIPHPHWQERLFVLIPLLDLTPTISIREGEQSKNYDVRVMIQNLTFDSSDWVIPLNDFNT</sequence>
<protein>
    <recommendedName>
        <fullName evidence="4">2-amino-4-hydroxy-6-hydroxymethyldihydropteridine pyrophosphokinase</fullName>
        <ecNumber evidence="3">2.7.6.3</ecNumber>
    </recommendedName>
    <alternativeName>
        <fullName evidence="11">6-hydroxymethyl-7,8-dihydropterin pyrophosphokinase</fullName>
    </alternativeName>
    <alternativeName>
        <fullName evidence="12">7,8-dihydro-6-hydroxymethylpterin-pyrophosphokinase</fullName>
    </alternativeName>
</protein>
<dbReference type="PATRIC" id="fig|362787.3.peg.390"/>
<keyword evidence="9" id="KW-0289">Folate biosynthesis</keyword>
<dbReference type="Pfam" id="PF01288">
    <property type="entry name" value="HPPK"/>
    <property type="match status" value="1"/>
</dbReference>
<evidence type="ECO:0000256" key="8">
    <source>
        <dbReference type="ARBA" id="ARBA00022840"/>
    </source>
</evidence>
<evidence type="ECO:0000256" key="2">
    <source>
        <dbReference type="ARBA" id="ARBA00005810"/>
    </source>
</evidence>
<evidence type="ECO:0000256" key="11">
    <source>
        <dbReference type="ARBA" id="ARBA00029766"/>
    </source>
</evidence>
<evidence type="ECO:0000256" key="6">
    <source>
        <dbReference type="ARBA" id="ARBA00022741"/>
    </source>
</evidence>
<dbReference type="PROSITE" id="PS00794">
    <property type="entry name" value="HPPK"/>
    <property type="match status" value="1"/>
</dbReference>
<dbReference type="AlphaFoldDB" id="A0A0C1HFK8"/>
<evidence type="ECO:0000259" key="13">
    <source>
        <dbReference type="PROSITE" id="PS00794"/>
    </source>
</evidence>
<dbReference type="GO" id="GO:0016301">
    <property type="term" value="F:kinase activity"/>
    <property type="evidence" value="ECO:0007669"/>
    <property type="project" value="UniProtKB-KW"/>
</dbReference>
<evidence type="ECO:0000256" key="4">
    <source>
        <dbReference type="ARBA" id="ARBA00016218"/>
    </source>
</evidence>
<proteinExistence type="inferred from homology"/>
<evidence type="ECO:0000256" key="3">
    <source>
        <dbReference type="ARBA" id="ARBA00013253"/>
    </source>
</evidence>
<dbReference type="SUPFAM" id="SSF55083">
    <property type="entry name" value="6-hydroxymethyl-7,8-dihydropterin pyrophosphokinase, HPPK"/>
    <property type="match status" value="1"/>
</dbReference>
<name>A0A0C1HFK8_9BACT</name>
<gene>
    <name evidence="14" type="primary">folK</name>
    <name evidence="14" type="ORF">DB44_BF00030</name>
</gene>
<comment type="caution">
    <text evidence="14">The sequence shown here is derived from an EMBL/GenBank/DDBJ whole genome shotgun (WGS) entry which is preliminary data.</text>
</comment>
<comment type="function">
    <text evidence="10">Catalyzes the transfer of pyrophosphate from adenosine triphosphate (ATP) to 6-hydroxymethyl-7,8-dihydropterin, an enzymatic step in folate biosynthesis pathway.</text>
</comment>
<dbReference type="UniPathway" id="UPA00077">
    <property type="reaction ID" value="UER00155"/>
</dbReference>
<keyword evidence="5 14" id="KW-0808">Transferase</keyword>
<dbReference type="Proteomes" id="UP000031465">
    <property type="component" value="Unassembled WGS sequence"/>
</dbReference>
<comment type="pathway">
    <text evidence="1">Cofactor biosynthesis; tetrahydrofolate biosynthesis; 2-amino-4-hydroxy-6-hydroxymethyl-7,8-dihydropteridine diphosphate from 7,8-dihydroneopterin triphosphate: step 4/4.</text>
</comment>
<dbReference type="InterPro" id="IPR035907">
    <property type="entry name" value="Hppk_sf"/>
</dbReference>
<dbReference type="GO" id="GO:0005524">
    <property type="term" value="F:ATP binding"/>
    <property type="evidence" value="ECO:0007669"/>
    <property type="project" value="UniProtKB-KW"/>
</dbReference>
<evidence type="ECO:0000256" key="5">
    <source>
        <dbReference type="ARBA" id="ARBA00022679"/>
    </source>
</evidence>
<dbReference type="InterPro" id="IPR000550">
    <property type="entry name" value="Hppk"/>
</dbReference>